<comment type="caution">
    <text evidence="1">The sequence shown here is derived from an EMBL/GenBank/DDBJ whole genome shotgun (WGS) entry which is preliminary data.</text>
</comment>
<keyword evidence="2" id="KW-1185">Reference proteome</keyword>
<evidence type="ECO:0000313" key="2">
    <source>
        <dbReference type="Proteomes" id="UP001157502"/>
    </source>
</evidence>
<reference evidence="1" key="1">
    <citation type="submission" date="2021-05" db="EMBL/GenBank/DDBJ databases">
        <authorList>
            <person name="Pan Q."/>
            <person name="Jouanno E."/>
            <person name="Zahm M."/>
            <person name="Klopp C."/>
            <person name="Cabau C."/>
            <person name="Louis A."/>
            <person name="Berthelot C."/>
            <person name="Parey E."/>
            <person name="Roest Crollius H."/>
            <person name="Montfort J."/>
            <person name="Robinson-Rechavi M."/>
            <person name="Bouchez O."/>
            <person name="Lampietro C."/>
            <person name="Lopez Roques C."/>
            <person name="Donnadieu C."/>
            <person name="Postlethwait J."/>
            <person name="Bobe J."/>
            <person name="Dillon D."/>
            <person name="Chandos A."/>
            <person name="von Hippel F."/>
            <person name="Guiguen Y."/>
        </authorList>
    </citation>
    <scope>NUCLEOTIDE SEQUENCE</scope>
    <source>
        <strain evidence="1">YG-Jan2019</strain>
    </source>
</reference>
<dbReference type="Proteomes" id="UP001157502">
    <property type="component" value="Chromosome 7"/>
</dbReference>
<accession>A0ACC2H0X3</accession>
<evidence type="ECO:0000313" key="1">
    <source>
        <dbReference type="EMBL" id="KAJ8009556.1"/>
    </source>
</evidence>
<name>A0ACC2H0X3_DALPE</name>
<proteinExistence type="predicted"/>
<gene>
    <name evidence="1" type="ORF">DPEC_G00090110</name>
</gene>
<sequence>MLPTVYQEQDTGQKKSKVKRTDQDAHTLMNVMLRDWSTLNAELDDLKNRQRDLELLSEVFDKSSNKLPKLFDDAQTQRNALEDTLEPMQSAMVRTISCSRVVC</sequence>
<dbReference type="EMBL" id="CM055734">
    <property type="protein sequence ID" value="KAJ8009556.1"/>
    <property type="molecule type" value="Genomic_DNA"/>
</dbReference>
<organism evidence="1 2">
    <name type="scientific">Dallia pectoralis</name>
    <name type="common">Alaska blackfish</name>
    <dbReference type="NCBI Taxonomy" id="75939"/>
    <lineage>
        <taxon>Eukaryota</taxon>
        <taxon>Metazoa</taxon>
        <taxon>Chordata</taxon>
        <taxon>Craniata</taxon>
        <taxon>Vertebrata</taxon>
        <taxon>Euteleostomi</taxon>
        <taxon>Actinopterygii</taxon>
        <taxon>Neopterygii</taxon>
        <taxon>Teleostei</taxon>
        <taxon>Protacanthopterygii</taxon>
        <taxon>Esociformes</taxon>
        <taxon>Umbridae</taxon>
        <taxon>Dallia</taxon>
    </lineage>
</organism>
<protein>
    <submittedName>
        <fullName evidence="1">Uncharacterized protein</fullName>
    </submittedName>
</protein>